<proteinExistence type="predicted"/>
<evidence type="ECO:0000313" key="2">
    <source>
        <dbReference type="Proteomes" id="UP000443090"/>
    </source>
</evidence>
<gene>
    <name evidence="1" type="ORF">LOCC1_G007485</name>
</gene>
<reference evidence="1 2" key="1">
    <citation type="submission" date="2018-05" db="EMBL/GenBank/DDBJ databases">
        <title>Genome sequencing and assembly of the regulated plant pathogen Lachnellula willkommii and related sister species for the development of diagnostic species identification markers.</title>
        <authorList>
            <person name="Giroux E."/>
            <person name="Bilodeau G."/>
        </authorList>
    </citation>
    <scope>NUCLEOTIDE SEQUENCE [LARGE SCALE GENOMIC DNA]</scope>
    <source>
        <strain evidence="1 2">CBS 160.35</strain>
    </source>
</reference>
<comment type="caution">
    <text evidence="1">The sequence shown here is derived from an EMBL/GenBank/DDBJ whole genome shotgun (WGS) entry which is preliminary data.</text>
</comment>
<dbReference type="Proteomes" id="UP000443090">
    <property type="component" value="Unassembled WGS sequence"/>
</dbReference>
<evidence type="ECO:0000313" key="1">
    <source>
        <dbReference type="EMBL" id="TVY41426.1"/>
    </source>
</evidence>
<organism evidence="1 2">
    <name type="scientific">Lachnellula occidentalis</name>
    <dbReference type="NCBI Taxonomy" id="215460"/>
    <lineage>
        <taxon>Eukaryota</taxon>
        <taxon>Fungi</taxon>
        <taxon>Dikarya</taxon>
        <taxon>Ascomycota</taxon>
        <taxon>Pezizomycotina</taxon>
        <taxon>Leotiomycetes</taxon>
        <taxon>Helotiales</taxon>
        <taxon>Lachnaceae</taxon>
        <taxon>Lachnellula</taxon>
    </lineage>
</organism>
<accession>A0A8H8UER9</accession>
<protein>
    <submittedName>
        <fullName evidence="1">Uncharacterized protein</fullName>
    </submittedName>
</protein>
<name>A0A8H8UER9_9HELO</name>
<dbReference type="EMBL" id="QGMI01000393">
    <property type="protein sequence ID" value="TVY41426.1"/>
    <property type="molecule type" value="Genomic_DNA"/>
</dbReference>
<dbReference type="AlphaFoldDB" id="A0A8H8UER9"/>
<dbReference type="OrthoDB" id="3559045at2759"/>
<sequence>MPSIKTIVYTDFYSLYECLIKLGTTKEKRLIIDIIIDIIIKANLNRLLEELIDKNKLTIRVEG</sequence>
<keyword evidence="2" id="KW-1185">Reference proteome</keyword>